<dbReference type="Gene3D" id="3.40.50.2000">
    <property type="entry name" value="Glycogen Phosphorylase B"/>
    <property type="match status" value="2"/>
</dbReference>
<keyword evidence="2" id="KW-0328">Glycosyltransferase</keyword>
<evidence type="ECO:0008006" key="6">
    <source>
        <dbReference type="Google" id="ProtNLM"/>
    </source>
</evidence>
<accession>A0ABC8XYW9</accession>
<dbReference type="PANTHER" id="PTHR11926">
    <property type="entry name" value="GLUCOSYL/GLUCURONOSYL TRANSFERASES"/>
    <property type="match status" value="1"/>
</dbReference>
<dbReference type="SUPFAM" id="SSF53756">
    <property type="entry name" value="UDP-Glycosyltransferase/glycogen phosphorylase"/>
    <property type="match status" value="1"/>
</dbReference>
<reference evidence="4" key="1">
    <citation type="submission" date="2024-10" db="EMBL/GenBank/DDBJ databases">
        <authorList>
            <person name="Ryan C."/>
        </authorList>
    </citation>
    <scope>NUCLEOTIDE SEQUENCE [LARGE SCALE GENOMIC DNA]</scope>
</reference>
<dbReference type="GO" id="GO:0016758">
    <property type="term" value="F:hexosyltransferase activity"/>
    <property type="evidence" value="ECO:0007669"/>
    <property type="project" value="UniProtKB-ARBA"/>
</dbReference>
<evidence type="ECO:0000256" key="3">
    <source>
        <dbReference type="ARBA" id="ARBA00022679"/>
    </source>
</evidence>
<dbReference type="EMBL" id="OZ075125">
    <property type="protein sequence ID" value="CAL4935384.1"/>
    <property type="molecule type" value="Genomic_DNA"/>
</dbReference>
<evidence type="ECO:0000256" key="2">
    <source>
        <dbReference type="ARBA" id="ARBA00022676"/>
    </source>
</evidence>
<dbReference type="AlphaFoldDB" id="A0ABC8XYW9"/>
<name>A0ABC8XYW9_9POAL</name>
<dbReference type="FunFam" id="3.40.50.2000:FF:000078">
    <property type="entry name" value="Glycosyltransferase"/>
    <property type="match status" value="1"/>
</dbReference>
<evidence type="ECO:0000256" key="1">
    <source>
        <dbReference type="ARBA" id="ARBA00009995"/>
    </source>
</evidence>
<gene>
    <name evidence="4" type="ORF">URODEC1_LOCUS29247</name>
</gene>
<dbReference type="PANTHER" id="PTHR11926:SF1500">
    <property type="entry name" value="INDOLE-3-ACETATE BETA-GLUCOSYLTRANSFERASE"/>
    <property type="match status" value="1"/>
</dbReference>
<evidence type="ECO:0000313" key="4">
    <source>
        <dbReference type="EMBL" id="CAL4935384.1"/>
    </source>
</evidence>
<sequence>MAHVLVLPLPAQGHMNPMVQFSKRLASKGVTTTLVVTRFIARTSAVDARPAAVEVVSDGHDDGGLASAANLGEYLEKLAVAMSESLAALIEARASSPSTSPAQRFTCIVYDSYGKWVPSFARRMGLLAVPFCTQSCAVSAVYYYFSQGKLAVPPPSAADGGDGGGGGARSKALEGLLEMERSEFPSSVFDGEPYPIVVEGALKQFDHVGKNDWVLFNSFEELESEVLAGLSKYMKARAIGPCMPLSAAGTGRITYGANILKPEDACIKWLDTKPPNSVAYVSFGSLASLGAARMEELARGLLAAGKPFLWVVRATEERDLPRHLLDAPAASGAALVVRWCPQLEVLAHPAVCCFVTHCGWNSTLEALSFGVPMVALGIWSDQPTNALYVEVAWGAGARGRRDAGVFTRGEVDRCVRAAMDEGEGAAAKRDAARKWREKARAAVAPGGSSDRNLDEFVEFVRAGAAEKSKALVREGSEAHEIDNGARANCTKT</sequence>
<protein>
    <recommendedName>
        <fullName evidence="6">Glycosyltransferase</fullName>
    </recommendedName>
</protein>
<organism evidence="4 5">
    <name type="scientific">Urochloa decumbens</name>
    <dbReference type="NCBI Taxonomy" id="240449"/>
    <lineage>
        <taxon>Eukaryota</taxon>
        <taxon>Viridiplantae</taxon>
        <taxon>Streptophyta</taxon>
        <taxon>Embryophyta</taxon>
        <taxon>Tracheophyta</taxon>
        <taxon>Spermatophyta</taxon>
        <taxon>Magnoliopsida</taxon>
        <taxon>Liliopsida</taxon>
        <taxon>Poales</taxon>
        <taxon>Poaceae</taxon>
        <taxon>PACMAD clade</taxon>
        <taxon>Panicoideae</taxon>
        <taxon>Panicodae</taxon>
        <taxon>Paniceae</taxon>
        <taxon>Melinidinae</taxon>
        <taxon>Urochloa</taxon>
    </lineage>
</organism>
<dbReference type="Proteomes" id="UP001497457">
    <property type="component" value="Chromosome 15b"/>
</dbReference>
<keyword evidence="3" id="KW-0808">Transferase</keyword>
<proteinExistence type="inferred from homology"/>
<dbReference type="CDD" id="cd03784">
    <property type="entry name" value="GT1_Gtf-like"/>
    <property type="match status" value="1"/>
</dbReference>
<evidence type="ECO:0000313" key="5">
    <source>
        <dbReference type="Proteomes" id="UP001497457"/>
    </source>
</evidence>
<dbReference type="InterPro" id="IPR002213">
    <property type="entry name" value="UDP_glucos_trans"/>
</dbReference>
<dbReference type="Pfam" id="PF00201">
    <property type="entry name" value="UDPGT"/>
    <property type="match status" value="1"/>
</dbReference>
<keyword evidence="5" id="KW-1185">Reference proteome</keyword>
<comment type="similarity">
    <text evidence="1">Belongs to the UDP-glycosyltransferase family.</text>
</comment>